<dbReference type="InParanoid" id="K3X2K3"/>
<evidence type="ECO:0000313" key="12">
    <source>
        <dbReference type="Proteomes" id="UP000019132"/>
    </source>
</evidence>
<name>K3X2K3_GLOUD</name>
<reference evidence="11" key="3">
    <citation type="submission" date="2015-02" db="UniProtKB">
        <authorList>
            <consortium name="EnsemblProtists"/>
        </authorList>
    </citation>
    <scope>IDENTIFICATION</scope>
    <source>
        <strain evidence="11">DAOM BR144</strain>
    </source>
</reference>
<dbReference type="HOGENOM" id="CLU_022692_0_0_1"/>
<evidence type="ECO:0000259" key="10">
    <source>
        <dbReference type="Pfam" id="PF00150"/>
    </source>
</evidence>
<dbReference type="OMA" id="YNYSAML"/>
<keyword evidence="6" id="KW-0624">Polysaccharide degradation</keyword>
<keyword evidence="4" id="KW-0119">Carbohydrate metabolism</keyword>
<evidence type="ECO:0000256" key="4">
    <source>
        <dbReference type="ARBA" id="ARBA00023277"/>
    </source>
</evidence>
<evidence type="ECO:0000256" key="8">
    <source>
        <dbReference type="SAM" id="MobiDB-lite"/>
    </source>
</evidence>
<dbReference type="GO" id="GO:0004553">
    <property type="term" value="F:hydrolase activity, hydrolyzing O-glycosyl compounds"/>
    <property type="evidence" value="ECO:0007669"/>
    <property type="project" value="InterPro"/>
</dbReference>
<evidence type="ECO:0000256" key="1">
    <source>
        <dbReference type="ARBA" id="ARBA00005641"/>
    </source>
</evidence>
<keyword evidence="2 7" id="KW-0378">Hydrolase</keyword>
<proteinExistence type="inferred from homology"/>
<dbReference type="PANTHER" id="PTHR35923:SF2">
    <property type="entry name" value="ENDOGLUCANASE"/>
    <property type="match status" value="1"/>
</dbReference>
<dbReference type="eggNOG" id="ENOG502QUB5">
    <property type="taxonomic scope" value="Eukaryota"/>
</dbReference>
<feature type="compositionally biased region" description="Polar residues" evidence="8">
    <location>
        <begin position="10"/>
        <end position="20"/>
    </location>
</feature>
<dbReference type="EnsemblProtists" id="PYU1_T011452">
    <property type="protein sequence ID" value="PYU1_T011452"/>
    <property type="gene ID" value="PYU1_G011427"/>
</dbReference>
<organism evidence="11 12">
    <name type="scientific">Globisporangium ultimum (strain ATCC 200006 / CBS 805.95 / DAOM BR144)</name>
    <name type="common">Pythium ultimum</name>
    <dbReference type="NCBI Taxonomy" id="431595"/>
    <lineage>
        <taxon>Eukaryota</taxon>
        <taxon>Sar</taxon>
        <taxon>Stramenopiles</taxon>
        <taxon>Oomycota</taxon>
        <taxon>Peronosporomycetes</taxon>
        <taxon>Pythiales</taxon>
        <taxon>Pythiaceae</taxon>
        <taxon>Globisporangium</taxon>
    </lineage>
</organism>
<dbReference type="PANTHER" id="PTHR35923">
    <property type="entry name" value="MAJOR EXTRACELLULAR ENDOGLUCANASE"/>
    <property type="match status" value="1"/>
</dbReference>
<dbReference type="STRING" id="431595.K3X2K3"/>
<evidence type="ECO:0000256" key="5">
    <source>
        <dbReference type="ARBA" id="ARBA00023295"/>
    </source>
</evidence>
<feature type="domain" description="Glycoside hydrolase family 5" evidence="10">
    <location>
        <begin position="195"/>
        <end position="532"/>
    </location>
</feature>
<evidence type="ECO:0000313" key="11">
    <source>
        <dbReference type="EnsemblProtists" id="PYU1_T011452"/>
    </source>
</evidence>
<reference evidence="12" key="1">
    <citation type="journal article" date="2010" name="Genome Biol.">
        <title>Genome sequence of the necrotrophic plant pathogen Pythium ultimum reveals original pathogenicity mechanisms and effector repertoire.</title>
        <authorList>
            <person name="Levesque C.A."/>
            <person name="Brouwer H."/>
            <person name="Cano L."/>
            <person name="Hamilton J.P."/>
            <person name="Holt C."/>
            <person name="Huitema E."/>
            <person name="Raffaele S."/>
            <person name="Robideau G.P."/>
            <person name="Thines M."/>
            <person name="Win J."/>
            <person name="Zerillo M.M."/>
            <person name="Beakes G.W."/>
            <person name="Boore J.L."/>
            <person name="Busam D."/>
            <person name="Dumas B."/>
            <person name="Ferriera S."/>
            <person name="Fuerstenberg S.I."/>
            <person name="Gachon C.M."/>
            <person name="Gaulin E."/>
            <person name="Govers F."/>
            <person name="Grenville-Briggs L."/>
            <person name="Horner N."/>
            <person name="Hostetler J."/>
            <person name="Jiang R.H."/>
            <person name="Johnson J."/>
            <person name="Krajaejun T."/>
            <person name="Lin H."/>
            <person name="Meijer H.J."/>
            <person name="Moore B."/>
            <person name="Morris P."/>
            <person name="Phuntmart V."/>
            <person name="Puiu D."/>
            <person name="Shetty J."/>
            <person name="Stajich J.E."/>
            <person name="Tripathy S."/>
            <person name="Wawra S."/>
            <person name="van West P."/>
            <person name="Whitty B.R."/>
            <person name="Coutinho P.M."/>
            <person name="Henrissat B."/>
            <person name="Martin F."/>
            <person name="Thomas P.D."/>
            <person name="Tyler B.M."/>
            <person name="De Vries R.P."/>
            <person name="Kamoun S."/>
            <person name="Yandell M."/>
            <person name="Tisserat N."/>
            <person name="Buell C.R."/>
        </authorList>
    </citation>
    <scope>NUCLEOTIDE SEQUENCE</scope>
    <source>
        <strain evidence="12">DAOM:BR144</strain>
    </source>
</reference>
<feature type="transmembrane region" description="Helical" evidence="9">
    <location>
        <begin position="96"/>
        <end position="119"/>
    </location>
</feature>
<dbReference type="VEuPathDB" id="FungiDB:PYU1_G011427"/>
<evidence type="ECO:0000256" key="6">
    <source>
        <dbReference type="ARBA" id="ARBA00023326"/>
    </source>
</evidence>
<dbReference type="GO" id="GO:0030245">
    <property type="term" value="P:cellulose catabolic process"/>
    <property type="evidence" value="ECO:0007669"/>
    <property type="project" value="UniProtKB-KW"/>
</dbReference>
<evidence type="ECO:0000256" key="3">
    <source>
        <dbReference type="ARBA" id="ARBA00023001"/>
    </source>
</evidence>
<dbReference type="InterPro" id="IPR001547">
    <property type="entry name" value="Glyco_hydro_5"/>
</dbReference>
<dbReference type="Proteomes" id="UP000019132">
    <property type="component" value="Unassembled WGS sequence"/>
</dbReference>
<evidence type="ECO:0000256" key="9">
    <source>
        <dbReference type="SAM" id="Phobius"/>
    </source>
</evidence>
<accession>K3X2K3</accession>
<reference evidence="12" key="2">
    <citation type="submission" date="2010-04" db="EMBL/GenBank/DDBJ databases">
        <authorList>
            <person name="Buell R."/>
            <person name="Hamilton J."/>
            <person name="Hostetler J."/>
        </authorList>
    </citation>
    <scope>NUCLEOTIDE SEQUENCE [LARGE SCALE GENOMIC DNA]</scope>
    <source>
        <strain evidence="12">DAOM:BR144</strain>
    </source>
</reference>
<dbReference type="InterPro" id="IPR017853">
    <property type="entry name" value="GH"/>
</dbReference>
<keyword evidence="3" id="KW-0136">Cellulose degradation</keyword>
<dbReference type="Gene3D" id="3.20.20.80">
    <property type="entry name" value="Glycosidases"/>
    <property type="match status" value="1"/>
</dbReference>
<sequence>MASAREQENDVMSPSASSDNMLDAGPSYRYSYMNEGTENTPTSRSSLRASDSVSRGSFAAGDVFVRGSLLDRNIPAVALEQGAMEKPRDYRGRIRTWPGLVAIVLALGAVGFLISYYALKTNDTSDTRQKAYQKILFDKKTIKGGTGDAVIGDDIISDDGVIGNPKKYPPSACELPNYLSKNGHIVAVSENGTEVPLKIKGINWFGMETGQAIPFGLWDNSENGTTAYQIATFLAQNKFNAVRLPLMATWILTNHEPNSAIINKQENRAISVKNYMSLLQSILKVLRFRNIGVLLSMHTLTYNDNGKLWYNDDVSEDDFLKAIDILTSNLCTQEYWNVMGIDLKNEPYRGTWGDGTATDFRAGAQRIADRMLEGCPKWMGFVEGVNSQHTVDIDGVSFDYYDWYGGGLHGAKTKGLEFSVKDKVVWAPHYYTPAVFPQYYLYGGGTTVGSAIKNYVELDDDALRHRIKVTMDDMFGFLASETGPALLLGEFGGLYAEDKHPMKTTKRCTDFTMEIIKQPGWAGGFVWSLNPESEYQYNPADTPGRFHEGMVTLDWLNANTEFVKGMKAMDDMENLQPFPCFPTTATSPSSSSSSSSIGS</sequence>
<feature type="region of interest" description="Disordered" evidence="8">
    <location>
        <begin position="1"/>
        <end position="51"/>
    </location>
</feature>
<keyword evidence="9" id="KW-1133">Transmembrane helix</keyword>
<dbReference type="AlphaFoldDB" id="K3X2K3"/>
<dbReference type="Pfam" id="PF00150">
    <property type="entry name" value="Cellulase"/>
    <property type="match status" value="1"/>
</dbReference>
<comment type="similarity">
    <text evidence="1 7">Belongs to the glycosyl hydrolase 5 (cellulase A) family.</text>
</comment>
<dbReference type="SUPFAM" id="SSF51445">
    <property type="entry name" value="(Trans)glycosidases"/>
    <property type="match status" value="1"/>
</dbReference>
<evidence type="ECO:0000256" key="7">
    <source>
        <dbReference type="RuleBase" id="RU361153"/>
    </source>
</evidence>
<keyword evidence="5 7" id="KW-0326">Glycosidase</keyword>
<keyword evidence="9" id="KW-0472">Membrane</keyword>
<dbReference type="EMBL" id="GL376571">
    <property type="status" value="NOT_ANNOTATED_CDS"/>
    <property type="molecule type" value="Genomic_DNA"/>
</dbReference>
<evidence type="ECO:0000256" key="2">
    <source>
        <dbReference type="ARBA" id="ARBA00022801"/>
    </source>
</evidence>
<keyword evidence="9" id="KW-0812">Transmembrane</keyword>
<protein>
    <recommendedName>
        <fullName evidence="10">Glycoside hydrolase family 5 domain-containing protein</fullName>
    </recommendedName>
</protein>
<keyword evidence="12" id="KW-1185">Reference proteome</keyword>